<dbReference type="Gene3D" id="2.40.50.140">
    <property type="entry name" value="Nucleic acid-binding proteins"/>
    <property type="match status" value="1"/>
</dbReference>
<dbReference type="Pfam" id="PF00436">
    <property type="entry name" value="SSB"/>
    <property type="match status" value="1"/>
</dbReference>
<sequence>MIRHSASMFRRQGLVQLKRIATRCEGEVPRRSGKCLNSVQLIGYTGGDPVKGSADYQPTKFSLATTQYYTSREEKLESRTQWHNITVFRPYLQDTVNSYVRKGTRVFVEGHIDYNNYVDQEGIKRFSTSIIPNNIIILSQPMTVDEDPGYESYQ</sequence>
<dbReference type="AlphaFoldDB" id="A0A3M6UYI7"/>
<dbReference type="InterPro" id="IPR011344">
    <property type="entry name" value="ssDNA-bd"/>
</dbReference>
<dbReference type="InterPro" id="IPR000424">
    <property type="entry name" value="Primosome_PriB/ssb"/>
</dbReference>
<keyword evidence="1 2" id="KW-0238">DNA-binding</keyword>
<keyword evidence="4" id="KW-1185">Reference proteome</keyword>
<protein>
    <recommendedName>
        <fullName evidence="5">Single-stranded DNA-binding protein</fullName>
    </recommendedName>
</protein>
<evidence type="ECO:0000256" key="1">
    <source>
        <dbReference type="ARBA" id="ARBA00023125"/>
    </source>
</evidence>
<dbReference type="OrthoDB" id="1078367at2759"/>
<organism evidence="3 4">
    <name type="scientific">Pocillopora damicornis</name>
    <name type="common">Cauliflower coral</name>
    <name type="synonym">Millepora damicornis</name>
    <dbReference type="NCBI Taxonomy" id="46731"/>
    <lineage>
        <taxon>Eukaryota</taxon>
        <taxon>Metazoa</taxon>
        <taxon>Cnidaria</taxon>
        <taxon>Anthozoa</taxon>
        <taxon>Hexacorallia</taxon>
        <taxon>Scleractinia</taxon>
        <taxon>Astrocoeniina</taxon>
        <taxon>Pocilloporidae</taxon>
        <taxon>Pocillopora</taxon>
    </lineage>
</organism>
<reference evidence="3 4" key="1">
    <citation type="journal article" date="2018" name="Sci. Rep.">
        <title>Comparative analysis of the Pocillopora damicornis genome highlights role of immune system in coral evolution.</title>
        <authorList>
            <person name="Cunning R."/>
            <person name="Bay R.A."/>
            <person name="Gillette P."/>
            <person name="Baker A.C."/>
            <person name="Traylor-Knowles N."/>
        </authorList>
    </citation>
    <scope>NUCLEOTIDE SEQUENCE [LARGE SCALE GENOMIC DNA]</scope>
    <source>
        <strain evidence="3">RSMAS</strain>
        <tissue evidence="3">Whole animal</tissue>
    </source>
</reference>
<evidence type="ECO:0000313" key="3">
    <source>
        <dbReference type="EMBL" id="RMX58594.1"/>
    </source>
</evidence>
<dbReference type="NCBIfam" id="TIGR00621">
    <property type="entry name" value="ssb"/>
    <property type="match status" value="1"/>
</dbReference>
<accession>A0A3M6UYI7</accession>
<name>A0A3M6UYI7_POCDA</name>
<dbReference type="Proteomes" id="UP000275408">
    <property type="component" value="Unassembled WGS sequence"/>
</dbReference>
<dbReference type="EMBL" id="RCHS01000482">
    <property type="protein sequence ID" value="RMX58594.1"/>
    <property type="molecule type" value="Genomic_DNA"/>
</dbReference>
<evidence type="ECO:0008006" key="5">
    <source>
        <dbReference type="Google" id="ProtNLM"/>
    </source>
</evidence>
<dbReference type="PROSITE" id="PS50935">
    <property type="entry name" value="SSB"/>
    <property type="match status" value="1"/>
</dbReference>
<gene>
    <name evidence="3" type="ORF">pdam_00006440</name>
</gene>
<dbReference type="CDD" id="cd04496">
    <property type="entry name" value="SSB_OBF"/>
    <property type="match status" value="1"/>
</dbReference>
<dbReference type="PANTHER" id="PTHR10302:SF0">
    <property type="entry name" value="SINGLE-STRANDED DNA-BINDING PROTEIN, MITOCHONDRIAL"/>
    <property type="match status" value="1"/>
</dbReference>
<dbReference type="SUPFAM" id="SSF50249">
    <property type="entry name" value="Nucleic acid-binding proteins"/>
    <property type="match status" value="1"/>
</dbReference>
<dbReference type="GO" id="GO:0006264">
    <property type="term" value="P:mitochondrial DNA replication"/>
    <property type="evidence" value="ECO:0007669"/>
    <property type="project" value="TreeGrafter"/>
</dbReference>
<dbReference type="OMA" id="IKSRQWQ"/>
<proteinExistence type="predicted"/>
<dbReference type="GO" id="GO:0042645">
    <property type="term" value="C:mitochondrial nucleoid"/>
    <property type="evidence" value="ECO:0007669"/>
    <property type="project" value="TreeGrafter"/>
</dbReference>
<evidence type="ECO:0000313" key="4">
    <source>
        <dbReference type="Proteomes" id="UP000275408"/>
    </source>
</evidence>
<dbReference type="InterPro" id="IPR012340">
    <property type="entry name" value="NA-bd_OB-fold"/>
</dbReference>
<dbReference type="GO" id="GO:0003697">
    <property type="term" value="F:single-stranded DNA binding"/>
    <property type="evidence" value="ECO:0007669"/>
    <property type="project" value="InterPro"/>
</dbReference>
<dbReference type="PANTHER" id="PTHR10302">
    <property type="entry name" value="SINGLE-STRANDED DNA-BINDING PROTEIN"/>
    <property type="match status" value="1"/>
</dbReference>
<evidence type="ECO:0000256" key="2">
    <source>
        <dbReference type="PROSITE-ProRule" id="PRU00252"/>
    </source>
</evidence>
<dbReference type="STRING" id="46731.A0A3M6UYI7"/>
<comment type="caution">
    <text evidence="3">The sequence shown here is derived from an EMBL/GenBank/DDBJ whole genome shotgun (WGS) entry which is preliminary data.</text>
</comment>